<comment type="caution">
    <text evidence="2">The sequence shown here is derived from an EMBL/GenBank/DDBJ whole genome shotgun (WGS) entry which is preliminary data.</text>
</comment>
<dbReference type="SMART" id="SM00460">
    <property type="entry name" value="TGc"/>
    <property type="match status" value="1"/>
</dbReference>
<accession>A0A927G600</accession>
<protein>
    <submittedName>
        <fullName evidence="2">Transglutaminase family protein</fullName>
    </submittedName>
</protein>
<dbReference type="Proteomes" id="UP000610846">
    <property type="component" value="Unassembled WGS sequence"/>
</dbReference>
<evidence type="ECO:0000259" key="1">
    <source>
        <dbReference type="SMART" id="SM00460"/>
    </source>
</evidence>
<dbReference type="InterPro" id="IPR002931">
    <property type="entry name" value="Transglutaminase-like"/>
</dbReference>
<organism evidence="2 3">
    <name type="scientific">Cellulosimicrobium arenosum</name>
    <dbReference type="NCBI Taxonomy" id="2708133"/>
    <lineage>
        <taxon>Bacteria</taxon>
        <taxon>Bacillati</taxon>
        <taxon>Actinomycetota</taxon>
        <taxon>Actinomycetes</taxon>
        <taxon>Micrococcales</taxon>
        <taxon>Promicromonosporaceae</taxon>
        <taxon>Cellulosimicrobium</taxon>
    </lineage>
</organism>
<dbReference type="InterPro" id="IPR013589">
    <property type="entry name" value="Bac_transglu_N"/>
</dbReference>
<name>A0A927G600_9MICO</name>
<keyword evidence="3" id="KW-1185">Reference proteome</keyword>
<gene>
    <name evidence="2" type="ORF">IF651_00020</name>
</gene>
<dbReference type="Gene3D" id="3.10.620.30">
    <property type="match status" value="1"/>
</dbReference>
<evidence type="ECO:0000313" key="2">
    <source>
        <dbReference type="EMBL" id="MBD8077450.1"/>
    </source>
</evidence>
<reference evidence="2" key="1">
    <citation type="journal article" date="2018" name="Curr. Microbiol.">
        <title>Cellulosimicrobium arenosum sp. nov., Isolated from Marine Sediment Sand.</title>
        <authorList>
            <person name="Oh M."/>
            <person name="Kim J.H."/>
            <person name="Yoon J.H."/>
            <person name="Schumann P."/>
            <person name="Kim W."/>
        </authorList>
    </citation>
    <scope>NUCLEOTIDE SEQUENCE</scope>
    <source>
        <strain evidence="2">KCTC 49039</strain>
    </source>
</reference>
<dbReference type="InterPro" id="IPR038765">
    <property type="entry name" value="Papain-like_cys_pep_sf"/>
</dbReference>
<dbReference type="AlphaFoldDB" id="A0A927G600"/>
<dbReference type="EMBL" id="JACYHB010000001">
    <property type="protein sequence ID" value="MBD8077450.1"/>
    <property type="molecule type" value="Genomic_DNA"/>
</dbReference>
<dbReference type="PANTHER" id="PTHR33490:SF6">
    <property type="entry name" value="SLL1049 PROTEIN"/>
    <property type="match status" value="1"/>
</dbReference>
<dbReference type="PANTHER" id="PTHR33490">
    <property type="entry name" value="BLR5614 PROTEIN-RELATED"/>
    <property type="match status" value="1"/>
</dbReference>
<dbReference type="Pfam" id="PF08379">
    <property type="entry name" value="Bact_transglu_N"/>
    <property type="match status" value="1"/>
</dbReference>
<evidence type="ECO:0000313" key="3">
    <source>
        <dbReference type="Proteomes" id="UP000610846"/>
    </source>
</evidence>
<dbReference type="Pfam" id="PF01841">
    <property type="entry name" value="Transglut_core"/>
    <property type="match status" value="1"/>
</dbReference>
<sequence length="276" mass="29702">MEVVHTTTFAYSEPVTASYNEARMTPVSDAGQQVQSVQVQVQPTTWAHDYGDYWGTTVTAFEVLEPHSRLVLRARCTVEVGDQPVPDAMVGWTVLGGDEVLDTFAAFLADTETTQVPDDVAALALDAAGGLDPRDAAEAICLAVRDRLDYVPGVTTAHTPAGVAWEARQGVCQDMAHLCAGALRSVGIPARYVSGYVHPRPDAPVGATVEGESHAWVEWWVGGWYGYDPTNRRPAGRDHIVLGRGREYRDVAPLVGVYAGAAGSVLDVTVEITRLR</sequence>
<reference evidence="2" key="2">
    <citation type="submission" date="2020-09" db="EMBL/GenBank/DDBJ databases">
        <authorList>
            <person name="Yu Y."/>
        </authorList>
    </citation>
    <scope>NUCLEOTIDE SEQUENCE</scope>
    <source>
        <strain evidence="2">KCTC 49039</strain>
    </source>
</reference>
<proteinExistence type="predicted"/>
<feature type="domain" description="Transglutaminase-like" evidence="1">
    <location>
        <begin position="164"/>
        <end position="231"/>
    </location>
</feature>
<dbReference type="SUPFAM" id="SSF54001">
    <property type="entry name" value="Cysteine proteinases"/>
    <property type="match status" value="1"/>
</dbReference>